<proteinExistence type="inferred from homology"/>
<feature type="domain" description="C2H2-type" evidence="12">
    <location>
        <begin position="533"/>
        <end position="560"/>
    </location>
</feature>
<evidence type="ECO:0000256" key="10">
    <source>
        <dbReference type="ARBA" id="ARBA00023242"/>
    </source>
</evidence>
<dbReference type="FunFam" id="3.30.160.60:FF:001437">
    <property type="entry name" value="Zinc finger protein 594"/>
    <property type="match status" value="1"/>
</dbReference>
<comment type="subcellular location">
    <subcellularLocation>
        <location evidence="1">Nucleus</location>
    </subcellularLocation>
</comment>
<keyword evidence="15" id="KW-1185">Reference proteome</keyword>
<dbReference type="PROSITE" id="PS00028">
    <property type="entry name" value="ZINC_FINGER_C2H2_1"/>
    <property type="match status" value="6"/>
</dbReference>
<dbReference type="PANTHER" id="PTHR24381">
    <property type="entry name" value="ZINC FINGER PROTEIN"/>
    <property type="match status" value="1"/>
</dbReference>
<feature type="domain" description="C2H2-type" evidence="12">
    <location>
        <begin position="505"/>
        <end position="532"/>
    </location>
</feature>
<dbReference type="Ensembl" id="ENSRFET00010023194.1">
    <property type="protein sequence ID" value="ENSRFEP00010021313.1"/>
    <property type="gene ID" value="ENSRFEG00010014232.1"/>
</dbReference>
<dbReference type="GO" id="GO:0005634">
    <property type="term" value="C:nucleus"/>
    <property type="evidence" value="ECO:0007669"/>
    <property type="project" value="UniProtKB-SubCell"/>
</dbReference>
<dbReference type="FunFam" id="3.30.160.60:FF:000387">
    <property type="entry name" value="Zinc finger protein 354A"/>
    <property type="match status" value="1"/>
</dbReference>
<dbReference type="FunFam" id="3.30.160.60:FF:000052">
    <property type="entry name" value="zinc finger protein 546 isoform X1"/>
    <property type="match status" value="1"/>
</dbReference>
<dbReference type="SMART" id="SM00355">
    <property type="entry name" value="ZnF_C2H2"/>
    <property type="match status" value="6"/>
</dbReference>
<reference evidence="14" key="1">
    <citation type="submission" date="2025-08" db="UniProtKB">
        <authorList>
            <consortium name="Ensembl"/>
        </authorList>
    </citation>
    <scope>IDENTIFICATION</scope>
</reference>
<dbReference type="InParanoid" id="A0A671FFX9"/>
<feature type="domain" description="C2H2-type" evidence="12">
    <location>
        <begin position="561"/>
        <end position="589"/>
    </location>
</feature>
<evidence type="ECO:0000256" key="9">
    <source>
        <dbReference type="ARBA" id="ARBA00023163"/>
    </source>
</evidence>
<sequence length="598" mass="69360">MSPHPEVITDCVTVDTVDQLAEGVGTFKYFTFFQEQQKMNMVQGSVSFEDVTVEFTQEEWPYLGPTQRALYRDVMLENYSHLVSVGYCITKPQVIFKLEQGEELWSLEEEFLIQRYPGYYQVDVHIEENQEKQEKPLWQVIFSDKKTLSKEGQKVLENPINLDITPNFSGKVPCKCDSCRINLPLVSELIVSGRYCSRKKADNINVCEKLQLDIEHEKTHTGEWSYKYNKNVKALSYKKDHQIFQTLKQPFKCNELGRVLHDRTIVCVTAQSCLTGEESCQDDEFRENCDKAVVFNQMRAGTREKCFDINECERSCDKTNTVEYSKVHRATTNCECHESGNNFSKNSPHLTIHQRTQAEEKFYECTKYGECLKTVCQASNLIHQRQHTEMKPYESNKYEKSFSSVTQHKEHQRIHTAEKPYECTECGKPFAHNSTLKVHQRIHTGVKSYECNECGKTFSQKSHLTAHQRIHTGQKPYVCNECGKTFAQNSTLRVHQRIHTGEKPYECSTCGKPFARNSNLRAHQRIHTGEKRYECTECGKTFSQRTHLCAHQRIHTGEKPYGCTECGKTYVRKAALRVHHNRRHSREKTLVCNESGMP</sequence>
<keyword evidence="4" id="KW-0677">Repeat</keyword>
<evidence type="ECO:0000256" key="7">
    <source>
        <dbReference type="ARBA" id="ARBA00023015"/>
    </source>
</evidence>
<evidence type="ECO:0000259" key="12">
    <source>
        <dbReference type="PROSITE" id="PS50157"/>
    </source>
</evidence>
<dbReference type="FunFam" id="3.30.160.60:FF:000755">
    <property type="entry name" value="zinc finger protein 174"/>
    <property type="match status" value="1"/>
</dbReference>
<keyword evidence="8" id="KW-0238">DNA-binding</keyword>
<keyword evidence="5 11" id="KW-0863">Zinc-finger</keyword>
<name>A0A671FFX9_RHIFE</name>
<dbReference type="PANTHER" id="PTHR24381:SF390">
    <property type="entry name" value="ZINC FINGER PROTEIN 37 HOMOLOG"/>
    <property type="match status" value="1"/>
</dbReference>
<evidence type="ECO:0000256" key="6">
    <source>
        <dbReference type="ARBA" id="ARBA00022833"/>
    </source>
</evidence>
<evidence type="ECO:0000256" key="8">
    <source>
        <dbReference type="ARBA" id="ARBA00023125"/>
    </source>
</evidence>
<evidence type="ECO:0000256" key="2">
    <source>
        <dbReference type="ARBA" id="ARBA00006991"/>
    </source>
</evidence>
<dbReference type="SUPFAM" id="SSF57667">
    <property type="entry name" value="beta-beta-alpha zinc fingers"/>
    <property type="match status" value="4"/>
</dbReference>
<feature type="domain" description="C2H2-type" evidence="12">
    <location>
        <begin position="449"/>
        <end position="476"/>
    </location>
</feature>
<keyword evidence="7" id="KW-0805">Transcription regulation</keyword>
<accession>A0A671FFX9</accession>
<evidence type="ECO:0000256" key="11">
    <source>
        <dbReference type="PROSITE-ProRule" id="PRU00042"/>
    </source>
</evidence>
<evidence type="ECO:0000256" key="4">
    <source>
        <dbReference type="ARBA" id="ARBA00022737"/>
    </source>
</evidence>
<feature type="domain" description="C2H2-type" evidence="12">
    <location>
        <begin position="421"/>
        <end position="448"/>
    </location>
</feature>
<dbReference type="Gene3D" id="3.30.160.60">
    <property type="entry name" value="Classic Zinc Finger"/>
    <property type="match status" value="8"/>
</dbReference>
<feature type="domain" description="C2H2-type" evidence="12">
    <location>
        <begin position="393"/>
        <end position="420"/>
    </location>
</feature>
<dbReference type="GO" id="GO:0008270">
    <property type="term" value="F:zinc ion binding"/>
    <property type="evidence" value="ECO:0007669"/>
    <property type="project" value="UniProtKB-KW"/>
</dbReference>
<feature type="domain" description="C2H2-type" evidence="12">
    <location>
        <begin position="477"/>
        <end position="504"/>
    </location>
</feature>
<dbReference type="Pfam" id="PF00096">
    <property type="entry name" value="zf-C2H2"/>
    <property type="match status" value="6"/>
</dbReference>
<reference evidence="14" key="2">
    <citation type="submission" date="2025-09" db="UniProtKB">
        <authorList>
            <consortium name="Ensembl"/>
        </authorList>
    </citation>
    <scope>IDENTIFICATION</scope>
</reference>
<comment type="similarity">
    <text evidence="2">Belongs to the krueppel C2H2-type zinc-finger protein family.</text>
</comment>
<evidence type="ECO:0000256" key="3">
    <source>
        <dbReference type="ARBA" id="ARBA00022723"/>
    </source>
</evidence>
<dbReference type="InterPro" id="IPR036051">
    <property type="entry name" value="KRAB_dom_sf"/>
</dbReference>
<evidence type="ECO:0000313" key="14">
    <source>
        <dbReference type="Ensembl" id="ENSRFEP00010021313.1"/>
    </source>
</evidence>
<dbReference type="FunFam" id="3.30.160.60:FF:002343">
    <property type="entry name" value="Zinc finger protein 33A"/>
    <property type="match status" value="2"/>
</dbReference>
<evidence type="ECO:0000259" key="13">
    <source>
        <dbReference type="PROSITE" id="PS50805"/>
    </source>
</evidence>
<dbReference type="GO" id="GO:0000977">
    <property type="term" value="F:RNA polymerase II transcription regulatory region sequence-specific DNA binding"/>
    <property type="evidence" value="ECO:0007669"/>
    <property type="project" value="TreeGrafter"/>
</dbReference>
<dbReference type="PROSITE" id="PS50157">
    <property type="entry name" value="ZINC_FINGER_C2H2_2"/>
    <property type="match status" value="7"/>
</dbReference>
<dbReference type="SMART" id="SM00349">
    <property type="entry name" value="KRAB"/>
    <property type="match status" value="1"/>
</dbReference>
<protein>
    <recommendedName>
        <fullName evidence="16">Zinc finger protein 658</fullName>
    </recommendedName>
</protein>
<dbReference type="PROSITE" id="PS50805">
    <property type="entry name" value="KRAB"/>
    <property type="match status" value="1"/>
</dbReference>
<dbReference type="InterPro" id="IPR036236">
    <property type="entry name" value="Znf_C2H2_sf"/>
</dbReference>
<dbReference type="SUPFAM" id="SSF109640">
    <property type="entry name" value="KRAB domain (Kruppel-associated box)"/>
    <property type="match status" value="1"/>
</dbReference>
<evidence type="ECO:0000313" key="15">
    <source>
        <dbReference type="Proteomes" id="UP000472240"/>
    </source>
</evidence>
<evidence type="ECO:0008006" key="16">
    <source>
        <dbReference type="Google" id="ProtNLM"/>
    </source>
</evidence>
<feature type="domain" description="KRAB" evidence="13">
    <location>
        <begin position="46"/>
        <end position="117"/>
    </location>
</feature>
<evidence type="ECO:0000256" key="5">
    <source>
        <dbReference type="ARBA" id="ARBA00022771"/>
    </source>
</evidence>
<dbReference type="OMA" id="NCECHES"/>
<dbReference type="Gene3D" id="6.10.140.140">
    <property type="match status" value="1"/>
</dbReference>
<dbReference type="InterPro" id="IPR013087">
    <property type="entry name" value="Znf_C2H2_type"/>
</dbReference>
<dbReference type="AlphaFoldDB" id="A0A671FFX9"/>
<dbReference type="Pfam" id="PF01352">
    <property type="entry name" value="KRAB"/>
    <property type="match status" value="1"/>
</dbReference>
<dbReference type="GeneTree" id="ENSGT00940000153505"/>
<evidence type="ECO:0000256" key="1">
    <source>
        <dbReference type="ARBA" id="ARBA00004123"/>
    </source>
</evidence>
<dbReference type="GO" id="GO:0000981">
    <property type="term" value="F:DNA-binding transcription factor activity, RNA polymerase II-specific"/>
    <property type="evidence" value="ECO:0007669"/>
    <property type="project" value="TreeGrafter"/>
</dbReference>
<dbReference type="InterPro" id="IPR001909">
    <property type="entry name" value="KRAB"/>
</dbReference>
<keyword evidence="3" id="KW-0479">Metal-binding</keyword>
<organism evidence="14 15">
    <name type="scientific">Rhinolophus ferrumequinum</name>
    <name type="common">Greater horseshoe bat</name>
    <dbReference type="NCBI Taxonomy" id="59479"/>
    <lineage>
        <taxon>Eukaryota</taxon>
        <taxon>Metazoa</taxon>
        <taxon>Chordata</taxon>
        <taxon>Craniata</taxon>
        <taxon>Vertebrata</taxon>
        <taxon>Euteleostomi</taxon>
        <taxon>Mammalia</taxon>
        <taxon>Eutheria</taxon>
        <taxon>Laurasiatheria</taxon>
        <taxon>Chiroptera</taxon>
        <taxon>Yinpterochiroptera</taxon>
        <taxon>Rhinolophoidea</taxon>
        <taxon>Rhinolophidae</taxon>
        <taxon>Rhinolophinae</taxon>
        <taxon>Rhinolophus</taxon>
    </lineage>
</organism>
<dbReference type="Proteomes" id="UP000472240">
    <property type="component" value="Unplaced"/>
</dbReference>
<keyword evidence="6" id="KW-0862">Zinc</keyword>
<dbReference type="CDD" id="cd07765">
    <property type="entry name" value="KRAB_A-box"/>
    <property type="match status" value="1"/>
</dbReference>
<keyword evidence="10" id="KW-0539">Nucleus</keyword>
<keyword evidence="9" id="KW-0804">Transcription</keyword>